<protein>
    <submittedName>
        <fullName evidence="2">DUF6879 family protein</fullName>
    </submittedName>
</protein>
<reference evidence="3" key="1">
    <citation type="journal article" date="2019" name="Int. J. Syst. Evol. Microbiol.">
        <title>The Global Catalogue of Microorganisms (GCM) 10K type strain sequencing project: providing services to taxonomists for standard genome sequencing and annotation.</title>
        <authorList>
            <consortium name="The Broad Institute Genomics Platform"/>
            <consortium name="The Broad Institute Genome Sequencing Center for Infectious Disease"/>
            <person name="Wu L."/>
            <person name="Ma J."/>
        </authorList>
    </citation>
    <scope>NUCLEOTIDE SEQUENCE [LARGE SCALE GENOMIC DNA]</scope>
    <source>
        <strain evidence="3">JCM 4816</strain>
    </source>
</reference>
<proteinExistence type="predicted"/>
<keyword evidence="3" id="KW-1185">Reference proteome</keyword>
<dbReference type="InterPro" id="IPR049244">
    <property type="entry name" value="DUF6879"/>
</dbReference>
<dbReference type="Pfam" id="PF21806">
    <property type="entry name" value="DUF6879"/>
    <property type="match status" value="1"/>
</dbReference>
<dbReference type="Proteomes" id="UP001596174">
    <property type="component" value="Unassembled WGS sequence"/>
</dbReference>
<name>A0ABW1FZ42_9ACTN</name>
<gene>
    <name evidence="2" type="ORF">ACFP3V_08755</name>
</gene>
<dbReference type="EMBL" id="JBHSQJ010000031">
    <property type="protein sequence ID" value="MFC5907308.1"/>
    <property type="molecule type" value="Genomic_DNA"/>
</dbReference>
<evidence type="ECO:0000313" key="3">
    <source>
        <dbReference type="Proteomes" id="UP001596174"/>
    </source>
</evidence>
<sequence>MTAYTLPRMDQGERLDQAEYLACFEELFWRSGPEGFWKLERLQHYQEPGLASWEAYFRDGDWDLALRLVEESRPDVAAHLSRIAAAGVRHHRVRVVERPLSPYLLWELHLLRLKDQLGENVRIVDDSLAGPLPELVVLGRHAVFDVRYTPDGLPDGAVRCTDPDTVAEARDLVRRLHRVGEPLPAFFAREVQGVRP</sequence>
<comment type="caution">
    <text evidence="2">The sequence shown here is derived from an EMBL/GenBank/DDBJ whole genome shotgun (WGS) entry which is preliminary data.</text>
</comment>
<feature type="domain" description="DUF6879" evidence="1">
    <location>
        <begin position="24"/>
        <end position="187"/>
    </location>
</feature>
<dbReference type="RefSeq" id="WP_380581592.1">
    <property type="nucleotide sequence ID" value="NZ_JBHSQJ010000031.1"/>
</dbReference>
<organism evidence="2 3">
    <name type="scientific">Streptacidiphilus monticola</name>
    <dbReference type="NCBI Taxonomy" id="2161674"/>
    <lineage>
        <taxon>Bacteria</taxon>
        <taxon>Bacillati</taxon>
        <taxon>Actinomycetota</taxon>
        <taxon>Actinomycetes</taxon>
        <taxon>Kitasatosporales</taxon>
        <taxon>Streptomycetaceae</taxon>
        <taxon>Streptacidiphilus</taxon>
    </lineage>
</organism>
<evidence type="ECO:0000259" key="1">
    <source>
        <dbReference type="Pfam" id="PF21806"/>
    </source>
</evidence>
<evidence type="ECO:0000313" key="2">
    <source>
        <dbReference type="EMBL" id="MFC5907308.1"/>
    </source>
</evidence>
<accession>A0ABW1FZ42</accession>